<dbReference type="Pfam" id="PF00172">
    <property type="entry name" value="Zn_clus"/>
    <property type="match status" value="1"/>
</dbReference>
<dbReference type="GO" id="GO:0000981">
    <property type="term" value="F:DNA-binding transcription factor activity, RNA polymerase II-specific"/>
    <property type="evidence" value="ECO:0007669"/>
    <property type="project" value="InterPro"/>
</dbReference>
<feature type="region of interest" description="Disordered" evidence="9">
    <location>
        <begin position="213"/>
        <end position="237"/>
    </location>
</feature>
<evidence type="ECO:0000256" key="5">
    <source>
        <dbReference type="ARBA" id="ARBA00023125"/>
    </source>
</evidence>
<feature type="domain" description="Zn(2)-C6 fungal-type" evidence="10">
    <location>
        <begin position="26"/>
        <end position="58"/>
    </location>
</feature>
<dbReference type="CDD" id="cd00067">
    <property type="entry name" value="GAL4"/>
    <property type="match status" value="1"/>
</dbReference>
<dbReference type="InterPro" id="IPR002110">
    <property type="entry name" value="Ankyrin_rpt"/>
</dbReference>
<dbReference type="EMBL" id="JAELUQ010000003">
    <property type="protein sequence ID" value="KAG7418405.1"/>
    <property type="molecule type" value="Genomic_DNA"/>
</dbReference>
<keyword evidence="8" id="KW-0040">ANK repeat</keyword>
<evidence type="ECO:0000313" key="11">
    <source>
        <dbReference type="EMBL" id="KAG7418405.1"/>
    </source>
</evidence>
<evidence type="ECO:0000256" key="1">
    <source>
        <dbReference type="ARBA" id="ARBA00004123"/>
    </source>
</evidence>
<dbReference type="Proteomes" id="UP000694050">
    <property type="component" value="Unassembled WGS sequence"/>
</dbReference>
<reference evidence="11" key="1">
    <citation type="submission" date="2021-04" db="EMBL/GenBank/DDBJ databases">
        <title>First draft genome resource for Brassicaceae pathogens Fusarium oxysporum f. sp. raphani and Fusarium oxysporum f. sp. rapae.</title>
        <authorList>
            <person name="Asai S."/>
        </authorList>
    </citation>
    <scope>NUCLEOTIDE SEQUENCE</scope>
    <source>
        <strain evidence="11">Tf1208</strain>
    </source>
</reference>
<evidence type="ECO:0000256" key="7">
    <source>
        <dbReference type="ARBA" id="ARBA00023242"/>
    </source>
</evidence>
<dbReference type="PANTHER" id="PTHR47782:SF2">
    <property type="entry name" value="TRANSCRIPTION FACTOR, PUTATIVE (AFU_ORTHOLOGUE AFUA_4G12570)-RELATED"/>
    <property type="match status" value="1"/>
</dbReference>
<dbReference type="PROSITE" id="PS50048">
    <property type="entry name" value="ZN2_CY6_FUNGAL_2"/>
    <property type="match status" value="1"/>
</dbReference>
<evidence type="ECO:0000256" key="4">
    <source>
        <dbReference type="ARBA" id="ARBA00023015"/>
    </source>
</evidence>
<evidence type="ECO:0000256" key="8">
    <source>
        <dbReference type="PROSITE-ProRule" id="PRU00023"/>
    </source>
</evidence>
<dbReference type="SMART" id="SM00906">
    <property type="entry name" value="Fungal_trans"/>
    <property type="match status" value="1"/>
</dbReference>
<evidence type="ECO:0000256" key="3">
    <source>
        <dbReference type="ARBA" id="ARBA00022833"/>
    </source>
</evidence>
<comment type="subcellular location">
    <subcellularLocation>
        <location evidence="1">Nucleus</location>
    </subcellularLocation>
</comment>
<feature type="repeat" description="ANK" evidence="8">
    <location>
        <begin position="582"/>
        <end position="611"/>
    </location>
</feature>
<sequence length="1108" mass="122420">MSETGEDVQGRPLRNVTLRVSQIFSACTFCKARKIKCNGATPACGGCVKFGRQATCSLSTESLNRGRDYPTYLRQKIEAAQQRLSQHNARQNNLTSPSDTERSNRNESAETHQRSIIDSLIADIGALPIIACSYPSAAEGPTLSSLVLATASTNQLSSALRLTQANDVAPCLPKESTALSLAKHYFDQVYPRIPFFSIQGFWVQFEHVFSGVDPPRERGQDGPPQDPASVLTPSQDDLDRSSISHGYSYFTVLLVLAISASSLSRSADSVISTQAQRLFRTALTFRESAILPNTIIGVQSILFLIQFATLNPSLLDAWYLIGVGMRMCVDLGLHQDPQPLDSVATSLLETRRRLWWSMYSFDRSMSLGCGRPTEISDSAINVSLPTFRIETSSTAVEVHGYLQRYRALQIQSEIYNRLNKSATSESGDAQKVHEQLCKKLGDWKESSSQLPNKTLIESEWLMGRMLLLRPCRLLPQRTYDNLGELWQAAVGFIAIYRRLVESNSIFYVQIACEKVYWTGLMAFYSYWHLRTSTARDTNAMRRLDVWMIVKDVMFILRALSERWDQGKLLCGRFDADDDGYGTPLHVAVFCDNLEAATLLLDAGADPLAPSSGTDDRASALTIAGREGKQLFLYQLLKHIKLPPDLHIYKDLQYCFLESAAWGQVANVANLIDWWDGWTIETRQMALNCAAQRWKVYVAEFLISKVKFDQKALDSALARAIDYKGYMNSTNEYRIDYEGVDYFEQQQLTKLLLHAGASPNTSHFGIPLVIYTAQNINLIGALSVLLENGADPNTTDKKGRTALHHLGAAQSLHQGVMARRIHESGIRLLLGHKASVLLKDESGATPVHEAAYGTNLRLLLLQLFTIPSEAQRRDAILATNKCGTTLLHYAAAGAKLDVMEYLVAQGLDVNQTNANGWTPLMCALVPTSSGLSEDGKAKGILEAIQAAQILLDHGADPLVTTAEGWTPLHALSLFKARDVSRKVLAIIAELISRGVDPNARAIFPTATGRSHPPPPASYWGYTLHQMIQEPDKYGIALVRQGYTPLHFAAAKGSVGLVKALLANGADPSCRDATGNSAAKIAKYTWYLEDQLETRDEMVKLLSDASNSIH</sequence>
<keyword evidence="2" id="KW-0479">Metal-binding</keyword>
<dbReference type="SMART" id="SM00066">
    <property type="entry name" value="GAL4"/>
    <property type="match status" value="1"/>
</dbReference>
<dbReference type="GO" id="GO:0006351">
    <property type="term" value="P:DNA-templated transcription"/>
    <property type="evidence" value="ECO:0007669"/>
    <property type="project" value="InterPro"/>
</dbReference>
<evidence type="ECO:0000256" key="6">
    <source>
        <dbReference type="ARBA" id="ARBA00023163"/>
    </source>
</evidence>
<keyword evidence="7" id="KW-0539">Nucleus</keyword>
<comment type="caution">
    <text evidence="11">The sequence shown here is derived from an EMBL/GenBank/DDBJ whole genome shotgun (WGS) entry which is preliminary data.</text>
</comment>
<keyword evidence="4" id="KW-0805">Transcription regulation</keyword>
<dbReference type="PROSITE" id="PS00463">
    <property type="entry name" value="ZN2_CY6_FUNGAL_1"/>
    <property type="match status" value="1"/>
</dbReference>
<dbReference type="PROSITE" id="PS50088">
    <property type="entry name" value="ANK_REPEAT"/>
    <property type="match status" value="3"/>
</dbReference>
<dbReference type="GO" id="GO:0043565">
    <property type="term" value="F:sequence-specific DNA binding"/>
    <property type="evidence" value="ECO:0007669"/>
    <property type="project" value="TreeGrafter"/>
</dbReference>
<dbReference type="InterPro" id="IPR001138">
    <property type="entry name" value="Zn2Cys6_DnaBD"/>
</dbReference>
<keyword evidence="5" id="KW-0238">DNA-binding</keyword>
<name>A0A8J5P4F7_FUSOX</name>
<dbReference type="AlphaFoldDB" id="A0A8J5P4F7"/>
<dbReference type="InterPro" id="IPR007219">
    <property type="entry name" value="XnlR_reg_dom"/>
</dbReference>
<dbReference type="SMART" id="SM00248">
    <property type="entry name" value="ANK"/>
    <property type="match status" value="7"/>
</dbReference>
<feature type="compositionally biased region" description="Basic and acidic residues" evidence="9">
    <location>
        <begin position="99"/>
        <end position="112"/>
    </location>
</feature>
<keyword evidence="6" id="KW-0804">Transcription</keyword>
<proteinExistence type="predicted"/>
<dbReference type="Pfam" id="PF00023">
    <property type="entry name" value="Ank"/>
    <property type="match status" value="1"/>
</dbReference>
<dbReference type="InterPro" id="IPR052202">
    <property type="entry name" value="Yeast_MetPath_Reg"/>
</dbReference>
<evidence type="ECO:0000256" key="9">
    <source>
        <dbReference type="SAM" id="MobiDB-lite"/>
    </source>
</evidence>
<dbReference type="CDD" id="cd12148">
    <property type="entry name" value="fungal_TF_MHR"/>
    <property type="match status" value="1"/>
</dbReference>
<evidence type="ECO:0000259" key="10">
    <source>
        <dbReference type="PROSITE" id="PS50048"/>
    </source>
</evidence>
<accession>A0A8J5P4F7</accession>
<dbReference type="PROSITE" id="PS50297">
    <property type="entry name" value="ANK_REP_REGION"/>
    <property type="match status" value="3"/>
</dbReference>
<evidence type="ECO:0000256" key="2">
    <source>
        <dbReference type="ARBA" id="ARBA00022723"/>
    </source>
</evidence>
<dbReference type="GO" id="GO:0005634">
    <property type="term" value="C:nucleus"/>
    <property type="evidence" value="ECO:0007669"/>
    <property type="project" value="UniProtKB-SubCell"/>
</dbReference>
<dbReference type="Pfam" id="PF12796">
    <property type="entry name" value="Ank_2"/>
    <property type="match status" value="1"/>
</dbReference>
<gene>
    <name evidence="11" type="primary">Ank3-8</name>
    <name evidence="11" type="ORF">Forpe1208_v004313</name>
</gene>
<feature type="compositionally biased region" description="Polar residues" evidence="9">
    <location>
        <begin position="82"/>
        <end position="98"/>
    </location>
</feature>
<keyword evidence="3" id="KW-0862">Zinc</keyword>
<feature type="region of interest" description="Disordered" evidence="9">
    <location>
        <begin position="81"/>
        <end position="112"/>
    </location>
</feature>
<dbReference type="PANTHER" id="PTHR47782">
    <property type="entry name" value="ZN(II)2CYS6 TRANSCRIPTION FACTOR (EUROFUNG)-RELATED"/>
    <property type="match status" value="1"/>
</dbReference>
<dbReference type="Pfam" id="PF13857">
    <property type="entry name" value="Ank_5"/>
    <property type="match status" value="1"/>
</dbReference>
<protein>
    <submittedName>
        <fullName evidence="11">Ankyrin-3</fullName>
    </submittedName>
</protein>
<feature type="repeat" description="ANK" evidence="8">
    <location>
        <begin position="1039"/>
        <end position="1071"/>
    </location>
</feature>
<feature type="repeat" description="ANK" evidence="8">
    <location>
        <begin position="881"/>
        <end position="913"/>
    </location>
</feature>
<evidence type="ECO:0000313" key="12">
    <source>
        <dbReference type="Proteomes" id="UP000694050"/>
    </source>
</evidence>
<organism evidence="11 12">
    <name type="scientific">Fusarium oxysporum f. sp. rapae</name>
    <dbReference type="NCBI Taxonomy" id="485398"/>
    <lineage>
        <taxon>Eukaryota</taxon>
        <taxon>Fungi</taxon>
        <taxon>Dikarya</taxon>
        <taxon>Ascomycota</taxon>
        <taxon>Pezizomycotina</taxon>
        <taxon>Sordariomycetes</taxon>
        <taxon>Hypocreomycetidae</taxon>
        <taxon>Hypocreales</taxon>
        <taxon>Nectriaceae</taxon>
        <taxon>Fusarium</taxon>
        <taxon>Fusarium oxysporum species complex</taxon>
    </lineage>
</organism>
<dbReference type="GO" id="GO:0045944">
    <property type="term" value="P:positive regulation of transcription by RNA polymerase II"/>
    <property type="evidence" value="ECO:0007669"/>
    <property type="project" value="TreeGrafter"/>
</dbReference>
<dbReference type="Pfam" id="PF04082">
    <property type="entry name" value="Fungal_trans"/>
    <property type="match status" value="1"/>
</dbReference>
<dbReference type="GO" id="GO:0008270">
    <property type="term" value="F:zinc ion binding"/>
    <property type="evidence" value="ECO:0007669"/>
    <property type="project" value="InterPro"/>
</dbReference>